<name>A0A8J8XP15_ORYSJ</name>
<organism evidence="2">
    <name type="scientific">Oryza sativa subsp. japonica</name>
    <name type="common">Rice</name>
    <dbReference type="NCBI Taxonomy" id="39947"/>
    <lineage>
        <taxon>Eukaryota</taxon>
        <taxon>Viridiplantae</taxon>
        <taxon>Streptophyta</taxon>
        <taxon>Embryophyta</taxon>
        <taxon>Tracheophyta</taxon>
        <taxon>Spermatophyta</taxon>
        <taxon>Magnoliopsida</taxon>
        <taxon>Liliopsida</taxon>
        <taxon>Poales</taxon>
        <taxon>Poaceae</taxon>
        <taxon>BOP clade</taxon>
        <taxon>Oryzoideae</taxon>
        <taxon>Oryzeae</taxon>
        <taxon>Oryzinae</taxon>
        <taxon>Oryza</taxon>
        <taxon>Oryza sativa</taxon>
    </lineage>
</organism>
<evidence type="ECO:0000313" key="2">
    <source>
        <dbReference type="EMBL" id="EEE68498.1"/>
    </source>
</evidence>
<dbReference type="Proteomes" id="UP000007752">
    <property type="component" value="Chromosome 8"/>
</dbReference>
<feature type="compositionally biased region" description="Low complexity" evidence="1">
    <location>
        <begin position="13"/>
        <end position="27"/>
    </location>
</feature>
<evidence type="ECO:0000256" key="1">
    <source>
        <dbReference type="SAM" id="MobiDB-lite"/>
    </source>
</evidence>
<dbReference type="AlphaFoldDB" id="A0A8J8XP15"/>
<reference evidence="2" key="2">
    <citation type="submission" date="2008-12" db="EMBL/GenBank/DDBJ databases">
        <title>Improved gene annotation of the rice (Oryza sativa) genomes.</title>
        <authorList>
            <person name="Wang J."/>
            <person name="Li R."/>
            <person name="Fan W."/>
            <person name="Huang Q."/>
            <person name="Zhang J."/>
            <person name="Zhou Y."/>
            <person name="Hu Y."/>
            <person name="Zi S."/>
            <person name="Li J."/>
            <person name="Ni P."/>
            <person name="Zheng H."/>
            <person name="Zhang Y."/>
            <person name="Zhao M."/>
            <person name="Hao Q."/>
            <person name="McDermott J."/>
            <person name="Samudrala R."/>
            <person name="Kristiansen K."/>
            <person name="Wong G.K.-S."/>
        </authorList>
    </citation>
    <scope>NUCLEOTIDE SEQUENCE</scope>
</reference>
<proteinExistence type="predicted"/>
<feature type="compositionally biased region" description="Low complexity" evidence="1">
    <location>
        <begin position="90"/>
        <end position="103"/>
    </location>
</feature>
<sequence length="124" mass="13143">MRSSRAAGGGRPLGFPLLLLPEPTSGTGRRGYRRRLRGEREGESDVGSPPWGSSGAGGSRRFWKVEEGEEEDHEAAGEGDMGATRFRAALPLSPSRSRELLGPAGEGDGGGLVRRGKPRAVFVQ</sequence>
<dbReference type="EMBL" id="CM000145">
    <property type="protein sequence ID" value="EEE68498.1"/>
    <property type="molecule type" value="Genomic_DNA"/>
</dbReference>
<protein>
    <submittedName>
        <fullName evidence="2">Uncharacterized protein</fullName>
    </submittedName>
</protein>
<feature type="compositionally biased region" description="Gly residues" evidence="1">
    <location>
        <begin position="104"/>
        <end position="113"/>
    </location>
</feature>
<accession>A0A8J8XP15</accession>
<reference evidence="2" key="1">
    <citation type="journal article" date="2005" name="PLoS Biol.">
        <title>The genomes of Oryza sativa: a history of duplications.</title>
        <authorList>
            <person name="Yu J."/>
            <person name="Wang J."/>
            <person name="Lin W."/>
            <person name="Li S."/>
            <person name="Li H."/>
            <person name="Zhou J."/>
            <person name="Ni P."/>
            <person name="Dong W."/>
            <person name="Hu S."/>
            <person name="Zeng C."/>
            <person name="Zhang J."/>
            <person name="Zhang Y."/>
            <person name="Li R."/>
            <person name="Xu Z."/>
            <person name="Li S."/>
            <person name="Li X."/>
            <person name="Zheng H."/>
            <person name="Cong L."/>
            <person name="Lin L."/>
            <person name="Yin J."/>
            <person name="Geng J."/>
            <person name="Li G."/>
            <person name="Shi J."/>
            <person name="Liu J."/>
            <person name="Lv H."/>
            <person name="Li J."/>
            <person name="Wang J."/>
            <person name="Deng Y."/>
            <person name="Ran L."/>
            <person name="Shi X."/>
            <person name="Wang X."/>
            <person name="Wu Q."/>
            <person name="Li C."/>
            <person name="Ren X."/>
            <person name="Wang J."/>
            <person name="Wang X."/>
            <person name="Li D."/>
            <person name="Liu D."/>
            <person name="Zhang X."/>
            <person name="Ji Z."/>
            <person name="Zhao W."/>
            <person name="Sun Y."/>
            <person name="Zhang Z."/>
            <person name="Bao J."/>
            <person name="Han Y."/>
            <person name="Dong L."/>
            <person name="Ji J."/>
            <person name="Chen P."/>
            <person name="Wu S."/>
            <person name="Liu J."/>
            <person name="Xiao Y."/>
            <person name="Bu D."/>
            <person name="Tan J."/>
            <person name="Yang L."/>
            <person name="Ye C."/>
            <person name="Zhang J."/>
            <person name="Xu J."/>
            <person name="Zhou Y."/>
            <person name="Yu Y."/>
            <person name="Zhang B."/>
            <person name="Zhuang S."/>
            <person name="Wei H."/>
            <person name="Liu B."/>
            <person name="Lei M."/>
            <person name="Yu H."/>
            <person name="Li Y."/>
            <person name="Xu H."/>
            <person name="Wei S."/>
            <person name="He X."/>
            <person name="Fang L."/>
            <person name="Zhang Z."/>
            <person name="Zhang Y."/>
            <person name="Huang X."/>
            <person name="Su Z."/>
            <person name="Tong W."/>
            <person name="Li J."/>
            <person name="Tong Z."/>
            <person name="Li S."/>
            <person name="Ye J."/>
            <person name="Wang L."/>
            <person name="Fang L."/>
            <person name="Lei T."/>
            <person name="Chen C."/>
            <person name="Chen H."/>
            <person name="Xu Z."/>
            <person name="Li H."/>
            <person name="Huang H."/>
            <person name="Zhang F."/>
            <person name="Xu H."/>
            <person name="Li N."/>
            <person name="Zhao C."/>
            <person name="Li S."/>
            <person name="Dong L."/>
            <person name="Huang Y."/>
            <person name="Li L."/>
            <person name="Xi Y."/>
            <person name="Qi Q."/>
            <person name="Li W."/>
            <person name="Zhang B."/>
            <person name="Hu W."/>
            <person name="Zhang Y."/>
            <person name="Tian X."/>
            <person name="Jiao Y."/>
            <person name="Liang X."/>
            <person name="Jin J."/>
            <person name="Gao L."/>
            <person name="Zheng W."/>
            <person name="Hao B."/>
            <person name="Liu S."/>
            <person name="Wang W."/>
            <person name="Yuan L."/>
            <person name="Cao M."/>
            <person name="McDermott J."/>
            <person name="Samudrala R."/>
            <person name="Wang J."/>
            <person name="Wong G.K."/>
            <person name="Yang H."/>
        </authorList>
    </citation>
    <scope>NUCLEOTIDE SEQUENCE [LARGE SCALE GENOMIC DNA]</scope>
</reference>
<feature type="region of interest" description="Disordered" evidence="1">
    <location>
        <begin position="1"/>
        <end position="124"/>
    </location>
</feature>
<gene>
    <name evidence="2" type="ORF">OsJ_26922</name>
</gene>